<reference evidence="1" key="1">
    <citation type="submission" date="2022-07" db="EMBL/GenBank/DDBJ databases">
        <title>Phylogenomic reconstructions and comparative analyses of Kickxellomycotina fungi.</title>
        <authorList>
            <person name="Reynolds N.K."/>
            <person name="Stajich J.E."/>
            <person name="Barry K."/>
            <person name="Grigoriev I.V."/>
            <person name="Crous P."/>
            <person name="Smith M.E."/>
        </authorList>
    </citation>
    <scope>NUCLEOTIDE SEQUENCE</scope>
    <source>
        <strain evidence="1">NRRL 5244</strain>
    </source>
</reference>
<gene>
    <name evidence="1" type="ORF">FBU59_001622</name>
</gene>
<evidence type="ECO:0000313" key="1">
    <source>
        <dbReference type="EMBL" id="KAJ1948384.1"/>
    </source>
</evidence>
<dbReference type="Proteomes" id="UP001150603">
    <property type="component" value="Unassembled WGS sequence"/>
</dbReference>
<proteinExistence type="predicted"/>
<comment type="caution">
    <text evidence="1">The sequence shown here is derived from an EMBL/GenBank/DDBJ whole genome shotgun (WGS) entry which is preliminary data.</text>
</comment>
<organism evidence="1 2">
    <name type="scientific">Linderina macrospora</name>
    <dbReference type="NCBI Taxonomy" id="4868"/>
    <lineage>
        <taxon>Eukaryota</taxon>
        <taxon>Fungi</taxon>
        <taxon>Fungi incertae sedis</taxon>
        <taxon>Zoopagomycota</taxon>
        <taxon>Kickxellomycotina</taxon>
        <taxon>Kickxellomycetes</taxon>
        <taxon>Kickxellales</taxon>
        <taxon>Kickxellaceae</taxon>
        <taxon>Linderina</taxon>
    </lineage>
</organism>
<sequence length="268" mass="28375">MYLSIASLASSVTCFTALVAAHASMISPCVRYTPFCDHCPPVPAGQSLDYSINSPIGSPDSSQPLCKYTTPYDTPVATWTAGQPVTVRFRPHAAIHSGGHCEFSVSYDNGKTFAVVHQELRYCFVGSKPNGQVNDASVLDYAFTLPADLPSSDRVVFSWSWINASGNRELYHNCADIAIKGGSSSVYTAKQMTIANYPGYPTIPEFHGNYETGLDLYNRAPNITVGPGVSGTYTVSPPAATKPNLPVGGNSPLAVVPGSPVAVPSAHP</sequence>
<dbReference type="EMBL" id="JANBPW010000752">
    <property type="protein sequence ID" value="KAJ1948384.1"/>
    <property type="molecule type" value="Genomic_DNA"/>
</dbReference>
<protein>
    <submittedName>
        <fullName evidence="1">Uncharacterized protein</fullName>
    </submittedName>
</protein>
<accession>A0ACC1JDP4</accession>
<keyword evidence="2" id="KW-1185">Reference proteome</keyword>
<name>A0ACC1JDP4_9FUNG</name>
<feature type="non-terminal residue" evidence="1">
    <location>
        <position position="268"/>
    </location>
</feature>
<evidence type="ECO:0000313" key="2">
    <source>
        <dbReference type="Proteomes" id="UP001150603"/>
    </source>
</evidence>